<dbReference type="GO" id="GO:0005525">
    <property type="term" value="F:GTP binding"/>
    <property type="evidence" value="ECO:0007669"/>
    <property type="project" value="UniProtKB-KW"/>
</dbReference>
<dbReference type="Pfam" id="PF03144">
    <property type="entry name" value="GTP_EFTU_D2"/>
    <property type="match status" value="1"/>
</dbReference>
<evidence type="ECO:0000313" key="15">
    <source>
        <dbReference type="Proteomes" id="UP000095009"/>
    </source>
</evidence>
<dbReference type="FunFam" id="3.40.50.300:FF:000646">
    <property type="entry name" value="U5 small nuclear ribonucleoprotein component"/>
    <property type="match status" value="1"/>
</dbReference>
<dbReference type="PANTHER" id="PTHR42908:SF6">
    <property type="entry name" value="116 KDA U5 SMALL NUCLEAR RIBONUCLEOPROTEIN COMPONENT"/>
    <property type="match status" value="1"/>
</dbReference>
<evidence type="ECO:0000256" key="7">
    <source>
        <dbReference type="ARBA" id="ARBA00023187"/>
    </source>
</evidence>
<comment type="subcellular location">
    <subcellularLocation>
        <location evidence="1">Nucleus</location>
    </subcellularLocation>
</comment>
<dbReference type="GO" id="GO:0000398">
    <property type="term" value="P:mRNA splicing, via spliceosome"/>
    <property type="evidence" value="ECO:0007669"/>
    <property type="project" value="UniProtKB-ARBA"/>
</dbReference>
<dbReference type="OrthoDB" id="364892at2759"/>
<keyword evidence="4" id="KW-0747">Spliceosome</keyword>
<dbReference type="SMART" id="SM00838">
    <property type="entry name" value="EFG_C"/>
    <property type="match status" value="1"/>
</dbReference>
<dbReference type="SMART" id="SM00889">
    <property type="entry name" value="EFG_IV"/>
    <property type="match status" value="1"/>
</dbReference>
<dbReference type="FunFam" id="3.30.70.870:FF:000002">
    <property type="entry name" value="Translation elongation factor 2"/>
    <property type="match status" value="1"/>
</dbReference>
<proteinExistence type="predicted"/>
<evidence type="ECO:0000256" key="10">
    <source>
        <dbReference type="ARBA" id="ARBA00045974"/>
    </source>
</evidence>
<dbReference type="STRING" id="857566.A0A1E3PH89"/>
<dbReference type="SUPFAM" id="SSF52540">
    <property type="entry name" value="P-loop containing nucleoside triphosphate hydrolases"/>
    <property type="match status" value="1"/>
</dbReference>
<organism evidence="14 15">
    <name type="scientific">Nadsonia fulvescens var. elongata DSM 6958</name>
    <dbReference type="NCBI Taxonomy" id="857566"/>
    <lineage>
        <taxon>Eukaryota</taxon>
        <taxon>Fungi</taxon>
        <taxon>Dikarya</taxon>
        <taxon>Ascomycota</taxon>
        <taxon>Saccharomycotina</taxon>
        <taxon>Dipodascomycetes</taxon>
        <taxon>Dipodascales</taxon>
        <taxon>Dipodascales incertae sedis</taxon>
        <taxon>Nadsonia</taxon>
    </lineage>
</organism>
<dbReference type="PROSITE" id="PS51722">
    <property type="entry name" value="G_TR_2"/>
    <property type="match status" value="1"/>
</dbReference>
<dbReference type="GO" id="GO:0071007">
    <property type="term" value="C:U2-type catalytic step 2 spliceosome"/>
    <property type="evidence" value="ECO:0007669"/>
    <property type="project" value="TreeGrafter"/>
</dbReference>
<dbReference type="InterPro" id="IPR041095">
    <property type="entry name" value="EFG_II"/>
</dbReference>
<dbReference type="SUPFAM" id="SSF54211">
    <property type="entry name" value="Ribosomal protein S5 domain 2-like"/>
    <property type="match status" value="1"/>
</dbReference>
<dbReference type="Pfam" id="PF03764">
    <property type="entry name" value="EFG_IV"/>
    <property type="match status" value="1"/>
</dbReference>
<evidence type="ECO:0000256" key="12">
    <source>
        <dbReference type="SAM" id="MobiDB-lite"/>
    </source>
</evidence>
<dbReference type="AlphaFoldDB" id="A0A1E3PH89"/>
<dbReference type="SUPFAM" id="SSF50447">
    <property type="entry name" value="Translation proteins"/>
    <property type="match status" value="1"/>
</dbReference>
<dbReference type="GO" id="GO:0000974">
    <property type="term" value="C:Prp19 complex"/>
    <property type="evidence" value="ECO:0007669"/>
    <property type="project" value="UniProtKB-ARBA"/>
</dbReference>
<comment type="function">
    <text evidence="10">Required for pre-mRNA splicing as component of the spliceosome, including pre-catalytic, catalytic and post-catalytic spliceosomal complexes. Component of the U5 snRNP and the U4/U6-U5 tri-snRNP complex, a building block of the spliceosome. As a component of the minor spliceosome, involved in the splicing of U12-type introns in pre-mRNAs.</text>
</comment>
<dbReference type="Proteomes" id="UP000095009">
    <property type="component" value="Unassembled WGS sequence"/>
</dbReference>
<evidence type="ECO:0000256" key="2">
    <source>
        <dbReference type="ARBA" id="ARBA00018774"/>
    </source>
</evidence>
<dbReference type="InterPro" id="IPR004161">
    <property type="entry name" value="EFTu-like_2"/>
</dbReference>
<dbReference type="InterPro" id="IPR000795">
    <property type="entry name" value="T_Tr_GTP-bd_dom"/>
</dbReference>
<dbReference type="SUPFAM" id="SSF54980">
    <property type="entry name" value="EF-G C-terminal domain-like"/>
    <property type="match status" value="2"/>
</dbReference>
<dbReference type="Pfam" id="PF14492">
    <property type="entry name" value="EFG_III"/>
    <property type="match status" value="1"/>
</dbReference>
<dbReference type="GO" id="GO:0005829">
    <property type="term" value="C:cytosol"/>
    <property type="evidence" value="ECO:0007669"/>
    <property type="project" value="TreeGrafter"/>
</dbReference>
<dbReference type="PANTHER" id="PTHR42908">
    <property type="entry name" value="TRANSLATION ELONGATION FACTOR-RELATED"/>
    <property type="match status" value="1"/>
</dbReference>
<keyword evidence="15" id="KW-1185">Reference proteome</keyword>
<gene>
    <name evidence="14" type="ORF">NADFUDRAFT_52639</name>
</gene>
<dbReference type="GO" id="GO:0030623">
    <property type="term" value="F:U5 snRNA binding"/>
    <property type="evidence" value="ECO:0007669"/>
    <property type="project" value="TreeGrafter"/>
</dbReference>
<evidence type="ECO:0000256" key="5">
    <source>
        <dbReference type="ARBA" id="ARBA00022741"/>
    </source>
</evidence>
<comment type="function">
    <text evidence="11">Component of the U5 snRNP complex required for pre-mRNA splicing. Binds GTP.</text>
</comment>
<keyword evidence="3" id="KW-0507">mRNA processing</keyword>
<evidence type="ECO:0000256" key="6">
    <source>
        <dbReference type="ARBA" id="ARBA00023134"/>
    </source>
</evidence>
<dbReference type="CDD" id="cd04090">
    <property type="entry name" value="EF2_II_snRNP"/>
    <property type="match status" value="1"/>
</dbReference>
<dbReference type="Gene3D" id="3.30.70.870">
    <property type="entry name" value="Elongation Factor G (Translational Gtpase), domain 3"/>
    <property type="match status" value="1"/>
</dbReference>
<evidence type="ECO:0000256" key="9">
    <source>
        <dbReference type="ARBA" id="ARBA00031432"/>
    </source>
</evidence>
<dbReference type="InterPro" id="IPR031950">
    <property type="entry name" value="EFTUD2_N"/>
</dbReference>
<dbReference type="Gene3D" id="3.30.230.10">
    <property type="match status" value="1"/>
</dbReference>
<dbReference type="Gene3D" id="3.30.70.240">
    <property type="match status" value="1"/>
</dbReference>
<dbReference type="Gene3D" id="2.40.30.10">
    <property type="entry name" value="Translation factors"/>
    <property type="match status" value="1"/>
</dbReference>
<dbReference type="InterPro" id="IPR005517">
    <property type="entry name" value="Transl_elong_EFG/EF2_IV"/>
</dbReference>
<sequence length="1011" mass="113363">MDDDLYDEFGNYLGIGDEADSDAESYHSGHNGEVEIEIPDYAGDADNNDDLSMDQDNRMEDNDDVDNYAVVLHEDKKYYPDASQVYGENVEVLLQEQDTQSLAEPIIKPVDNKRFIVEDQGDDIPTVHYSNEYMADLMAYPEQIRNIAFAGHLHHGKTAFLDMLIHETHDVKLKVGRQLEQQMRYVDTHVLEEERGISIKASPMSLVLESSKGKSHLINILDTPGHVNFIDEFAAATRLVDGICLVVDVIEGLMINTELVIKHALSNQIPMTLILNKVDRLILELKLPPQDAYYKIKHVLDQINGFIYQTSHGLISPDDEIPRLSPERGNVIFAAASTEWCFSVKSFAHMYCEQSKVNIDIDAFALRLWGDVFHTPGSSKFSRKPVNSTSKRTFVHFILEPLYKLYAHTLGEDKASLKSLLRTLNIVLKPAVFKLDVRPLLKVVTKAFFGSSSAFVDTVLAHVPSPVENATRKIKATYTGPIDPSDDAVRAMLECNNSAENNETINNDNNVSHVPTVVQIAKLFNTAKCDGFYAFGRVMSGTLFVGQTVKVLGESYSEDDKEDIMACKVQSLFVSQTRYKLAINQVPAGNWALIGGIDSNIVKSATVFSAQPFEGSMHIFQPINYISEPVYKVAVEPFNPSELPKMLDGLRKVSKSYLSLVSRVEESGEHIIIGSGELYIDSVLHDLRRLYTQMEIKVSDPVTRFSETCVEQSAIKCYAETPNKRNKITIISEPLEDGIAADIESGRVNINWPVRTMGKYFQENYDWDLLASRSIWAFGPDDMGPNILQDDTLSTEVDKRVLSSVRESLRQGFQWTVREGPLCEEPIRNTKFKITDMVLADSPIFRGGGQMIPTMRRACYSSFLMSSPRLMEPVYACHITTQAEHVEKIYKVLAKRRGHVISDEPVSGTPLYLIKGLIPVMDANGFETDIRIVCAGQAMCSLVFDKWQIVPGDPLDKNIKVIPLEASRPDALARDFVLKTRRRKGLSDDPSIAKYLDESLIDSLREAGLLD</sequence>
<evidence type="ECO:0000256" key="3">
    <source>
        <dbReference type="ARBA" id="ARBA00022664"/>
    </source>
</evidence>
<dbReference type="CDD" id="cd01683">
    <property type="entry name" value="EF2_IV_snRNP"/>
    <property type="match status" value="1"/>
</dbReference>
<dbReference type="Pfam" id="PF16004">
    <property type="entry name" value="EFTUD2"/>
    <property type="match status" value="1"/>
</dbReference>
<dbReference type="Gene3D" id="3.90.1430.10">
    <property type="entry name" value="Yeast translation eEF2 (G' domain)"/>
    <property type="match status" value="1"/>
</dbReference>
<evidence type="ECO:0000256" key="1">
    <source>
        <dbReference type="ARBA" id="ARBA00004123"/>
    </source>
</evidence>
<evidence type="ECO:0000259" key="13">
    <source>
        <dbReference type="PROSITE" id="PS51722"/>
    </source>
</evidence>
<dbReference type="Pfam" id="PF00009">
    <property type="entry name" value="GTP_EFTU"/>
    <property type="match status" value="1"/>
</dbReference>
<dbReference type="InterPro" id="IPR020568">
    <property type="entry name" value="Ribosomal_Su5_D2-typ_SF"/>
</dbReference>
<dbReference type="InterPro" id="IPR009000">
    <property type="entry name" value="Transl_B-barrel_sf"/>
</dbReference>
<dbReference type="NCBIfam" id="TIGR00231">
    <property type="entry name" value="small_GTP"/>
    <property type="match status" value="1"/>
</dbReference>
<evidence type="ECO:0000313" key="14">
    <source>
        <dbReference type="EMBL" id="ODQ64312.1"/>
    </source>
</evidence>
<dbReference type="InterPro" id="IPR027417">
    <property type="entry name" value="P-loop_NTPase"/>
</dbReference>
<name>A0A1E3PH89_9ASCO</name>
<dbReference type="InterPro" id="IPR014721">
    <property type="entry name" value="Ribsml_uS5_D2-typ_fold_subgr"/>
</dbReference>
<keyword evidence="7" id="KW-0508">mRNA splicing</keyword>
<keyword evidence="6" id="KW-0342">GTP-binding</keyword>
<feature type="region of interest" description="Disordered" evidence="12">
    <location>
        <begin position="37"/>
        <end position="61"/>
    </location>
</feature>
<dbReference type="Gene3D" id="3.40.50.300">
    <property type="entry name" value="P-loop containing nucleotide triphosphate hydrolases"/>
    <property type="match status" value="1"/>
</dbReference>
<dbReference type="GO" id="GO:0003924">
    <property type="term" value="F:GTPase activity"/>
    <property type="evidence" value="ECO:0007669"/>
    <property type="project" value="InterPro"/>
</dbReference>
<dbReference type="FunFam" id="3.30.70.240:FF:000004">
    <property type="entry name" value="116 kDa U5 small nuclear ribonucleoprotein"/>
    <property type="match status" value="1"/>
</dbReference>
<accession>A0A1E3PH89</accession>
<keyword evidence="14" id="KW-0378">Hydrolase</keyword>
<feature type="domain" description="Tr-type G" evidence="13">
    <location>
        <begin position="142"/>
        <end position="453"/>
    </location>
</feature>
<dbReference type="Pfam" id="PF00679">
    <property type="entry name" value="EFG_C"/>
    <property type="match status" value="1"/>
</dbReference>
<dbReference type="FunFam" id="2.40.30.10:FF:000029">
    <property type="entry name" value="116 kDa U5 small nuclear ribonucleoprotein component"/>
    <property type="match status" value="1"/>
</dbReference>
<dbReference type="InterPro" id="IPR000640">
    <property type="entry name" value="EFG_V-like"/>
</dbReference>
<protein>
    <recommendedName>
        <fullName evidence="2">116 kDa U5 small nuclear ribonucleoprotein component</fullName>
    </recommendedName>
    <alternativeName>
        <fullName evidence="9">U5 snRNP-specific protein, 116 kDa</fullName>
    </alternativeName>
</protein>
<keyword evidence="5" id="KW-0547">Nucleotide-binding</keyword>
<keyword evidence="8" id="KW-0539">Nucleus</keyword>
<dbReference type="CDD" id="cd04167">
    <property type="entry name" value="Snu114p"/>
    <property type="match status" value="1"/>
</dbReference>
<dbReference type="InterPro" id="IPR035647">
    <property type="entry name" value="EFG_III/V"/>
</dbReference>
<dbReference type="GO" id="GO:0005682">
    <property type="term" value="C:U5 snRNP"/>
    <property type="evidence" value="ECO:0007669"/>
    <property type="project" value="UniProtKB-ARBA"/>
</dbReference>
<dbReference type="InterPro" id="IPR005225">
    <property type="entry name" value="Small_GTP-bd"/>
</dbReference>
<dbReference type="PRINTS" id="PR00315">
    <property type="entry name" value="ELONGATNFCT"/>
</dbReference>
<evidence type="ECO:0000256" key="8">
    <source>
        <dbReference type="ARBA" id="ARBA00023242"/>
    </source>
</evidence>
<dbReference type="FunFam" id="3.30.230.10:FF:000009">
    <property type="entry name" value="116 kDa U5 small nuclear ribonucleoprotein component"/>
    <property type="match status" value="1"/>
</dbReference>
<evidence type="ECO:0000256" key="11">
    <source>
        <dbReference type="ARBA" id="ARBA00055641"/>
    </source>
</evidence>
<dbReference type="GO" id="GO:0046540">
    <property type="term" value="C:U4/U6 x U5 tri-snRNP complex"/>
    <property type="evidence" value="ECO:0007669"/>
    <property type="project" value="TreeGrafter"/>
</dbReference>
<dbReference type="CDD" id="cd04096">
    <property type="entry name" value="eEF2_snRNP_like_C"/>
    <property type="match status" value="1"/>
</dbReference>
<dbReference type="EMBL" id="KV454412">
    <property type="protein sequence ID" value="ODQ64312.1"/>
    <property type="molecule type" value="Genomic_DNA"/>
</dbReference>
<reference evidence="14 15" key="1">
    <citation type="journal article" date="2016" name="Proc. Natl. Acad. Sci. U.S.A.">
        <title>Comparative genomics of biotechnologically important yeasts.</title>
        <authorList>
            <person name="Riley R."/>
            <person name="Haridas S."/>
            <person name="Wolfe K.H."/>
            <person name="Lopes M.R."/>
            <person name="Hittinger C.T."/>
            <person name="Goeker M."/>
            <person name="Salamov A.A."/>
            <person name="Wisecaver J.H."/>
            <person name="Long T.M."/>
            <person name="Calvey C.H."/>
            <person name="Aerts A.L."/>
            <person name="Barry K.W."/>
            <person name="Choi C."/>
            <person name="Clum A."/>
            <person name="Coughlan A.Y."/>
            <person name="Deshpande S."/>
            <person name="Douglass A.P."/>
            <person name="Hanson S.J."/>
            <person name="Klenk H.-P."/>
            <person name="LaButti K.M."/>
            <person name="Lapidus A."/>
            <person name="Lindquist E.A."/>
            <person name="Lipzen A.M."/>
            <person name="Meier-Kolthoff J.P."/>
            <person name="Ohm R.A."/>
            <person name="Otillar R.P."/>
            <person name="Pangilinan J.L."/>
            <person name="Peng Y."/>
            <person name="Rokas A."/>
            <person name="Rosa C.A."/>
            <person name="Scheuner C."/>
            <person name="Sibirny A.A."/>
            <person name="Slot J.C."/>
            <person name="Stielow J.B."/>
            <person name="Sun H."/>
            <person name="Kurtzman C.P."/>
            <person name="Blackwell M."/>
            <person name="Grigoriev I.V."/>
            <person name="Jeffries T.W."/>
        </authorList>
    </citation>
    <scope>NUCLEOTIDE SEQUENCE [LARGE SCALE GENOMIC DNA]</scope>
    <source>
        <strain evidence="14 15">DSM 6958</strain>
    </source>
</reference>
<dbReference type="InterPro" id="IPR044121">
    <property type="entry name" value="Snu114_GTP-bd"/>
</dbReference>
<evidence type="ECO:0000256" key="4">
    <source>
        <dbReference type="ARBA" id="ARBA00022728"/>
    </source>
</evidence>